<proteinExistence type="predicted"/>
<reference evidence="1 2" key="1">
    <citation type="submission" date="2018-06" db="EMBL/GenBank/DDBJ databases">
        <authorList>
            <consortium name="Pathogen Informatics"/>
            <person name="Doyle S."/>
        </authorList>
    </citation>
    <scope>NUCLEOTIDE SEQUENCE [LARGE SCALE GENOMIC DNA]</scope>
    <source>
        <strain evidence="1 2">NCTC10860</strain>
    </source>
</reference>
<accession>A0A379KBQ6</accession>
<dbReference type="AlphaFoldDB" id="A0A379KBQ6"/>
<name>A0A379KBQ6_ECTOL</name>
<dbReference type="EMBL" id="UGUW01000004">
    <property type="protein sequence ID" value="SUD61822.1"/>
    <property type="molecule type" value="Genomic_DNA"/>
</dbReference>
<dbReference type="Proteomes" id="UP000254084">
    <property type="component" value="Unassembled WGS sequence"/>
</dbReference>
<sequence length="77" mass="8913">MRYYLTVSTPLPEAHQEAAKAQGKARFEQFIEQLGRHLLRGRSLVREVYDEIQPDTQRLDDAAALRQAREQTQETVS</sequence>
<organism evidence="1 2">
    <name type="scientific">Ectopseudomonas oleovorans</name>
    <name type="common">Pseudomonas oleovorans</name>
    <dbReference type="NCBI Taxonomy" id="301"/>
    <lineage>
        <taxon>Bacteria</taxon>
        <taxon>Pseudomonadati</taxon>
        <taxon>Pseudomonadota</taxon>
        <taxon>Gammaproteobacteria</taxon>
        <taxon>Pseudomonadales</taxon>
        <taxon>Pseudomonadaceae</taxon>
        <taxon>Ectopseudomonas</taxon>
    </lineage>
</organism>
<evidence type="ECO:0000313" key="1">
    <source>
        <dbReference type="EMBL" id="SUD61822.1"/>
    </source>
</evidence>
<evidence type="ECO:0000313" key="2">
    <source>
        <dbReference type="Proteomes" id="UP000254084"/>
    </source>
</evidence>
<gene>
    <name evidence="1" type="ORF">NCTC10860_04238</name>
</gene>
<dbReference type="GO" id="GO:0003677">
    <property type="term" value="F:DNA binding"/>
    <property type="evidence" value="ECO:0007669"/>
    <property type="project" value="UniProtKB-KW"/>
</dbReference>
<protein>
    <submittedName>
        <fullName evidence="1">CopG/DNA-binding domain-containing protein</fullName>
    </submittedName>
</protein>
<keyword evidence="1" id="KW-0238">DNA-binding</keyword>